<comment type="caution">
    <text evidence="3">The sequence shown here is derived from an EMBL/GenBank/DDBJ whole genome shotgun (WGS) entry which is preliminary data.</text>
</comment>
<evidence type="ECO:0000256" key="1">
    <source>
        <dbReference type="ARBA" id="ARBA00009861"/>
    </source>
</evidence>
<name>A0AAW1IQY3_SAPOF</name>
<dbReference type="GO" id="GO:0016747">
    <property type="term" value="F:acyltransferase activity, transferring groups other than amino-acyl groups"/>
    <property type="evidence" value="ECO:0007669"/>
    <property type="project" value="TreeGrafter"/>
</dbReference>
<dbReference type="Gene3D" id="3.30.559.10">
    <property type="entry name" value="Chloramphenicol acetyltransferase-like domain"/>
    <property type="match status" value="2"/>
</dbReference>
<keyword evidence="4" id="KW-1185">Reference proteome</keyword>
<dbReference type="Pfam" id="PF02458">
    <property type="entry name" value="Transferase"/>
    <property type="match status" value="1"/>
</dbReference>
<reference evidence="3" key="1">
    <citation type="submission" date="2024-03" db="EMBL/GenBank/DDBJ databases">
        <title>WGS assembly of Saponaria officinalis var. Norfolk2.</title>
        <authorList>
            <person name="Jenkins J."/>
            <person name="Shu S."/>
            <person name="Grimwood J."/>
            <person name="Barry K."/>
            <person name="Goodstein D."/>
            <person name="Schmutz J."/>
            <person name="Leebens-Mack J."/>
            <person name="Osbourn A."/>
        </authorList>
    </citation>
    <scope>NUCLEOTIDE SEQUENCE [LARGE SCALE GENOMIC DNA]</scope>
    <source>
        <strain evidence="3">JIC</strain>
    </source>
</reference>
<proteinExistence type="inferred from homology"/>
<sequence length="469" mass="52270">MAPNDIANKNHTNNKNKNNNKRVDVHSVLTMVSSTPVNPPGRTSPLTAVDRAMGKHNLHVIFYYRSGSLEFDRVRPSLNEALTLYPNVTGRLAKDGKGNWEVKFTDAGVRVYFAKVGCSVDEWLRFADGDDEMHLTVCDELPDDPQYWSPFRMQITQFEGGGSALAMSCPHMLADPMTVTLLIKAWTDTHHQHLIAHPPFLHPLALTNPSKPDITSASPSYHSPNSDKSNPQHSPKMSSATFSFSSSTITQCLSEFCGTVPNATPFDLLTALFWTRIARQKTKTRDSDKKIVICIDMRKRLSAPLPYGYFGNAMYFSDLTVANKDIDSNDVAHVTEQVHRHVAGVKEEEFMSAIGWLESRCAPPFKMYGPELTCVNLEHLIAPTGVNVSESERQQLMYMASFDKDQKPAHVSYQVTNAEGDGLILVMPSPEGRLARRVSVTLPEDEIRTLLEDDVILRLKPTLLLSGRG</sequence>
<dbReference type="InterPro" id="IPR050317">
    <property type="entry name" value="Plant_Fungal_Acyltransferase"/>
</dbReference>
<feature type="compositionally biased region" description="Polar residues" evidence="2">
    <location>
        <begin position="213"/>
        <end position="237"/>
    </location>
</feature>
<feature type="region of interest" description="Disordered" evidence="2">
    <location>
        <begin position="1"/>
        <end position="22"/>
    </location>
</feature>
<comment type="similarity">
    <text evidence="1">Belongs to the plant acyltransferase family.</text>
</comment>
<dbReference type="AlphaFoldDB" id="A0AAW1IQY3"/>
<dbReference type="InterPro" id="IPR023213">
    <property type="entry name" value="CAT-like_dom_sf"/>
</dbReference>
<organism evidence="3 4">
    <name type="scientific">Saponaria officinalis</name>
    <name type="common">Common soapwort</name>
    <name type="synonym">Lychnis saponaria</name>
    <dbReference type="NCBI Taxonomy" id="3572"/>
    <lineage>
        <taxon>Eukaryota</taxon>
        <taxon>Viridiplantae</taxon>
        <taxon>Streptophyta</taxon>
        <taxon>Embryophyta</taxon>
        <taxon>Tracheophyta</taxon>
        <taxon>Spermatophyta</taxon>
        <taxon>Magnoliopsida</taxon>
        <taxon>eudicotyledons</taxon>
        <taxon>Gunneridae</taxon>
        <taxon>Pentapetalae</taxon>
        <taxon>Caryophyllales</taxon>
        <taxon>Caryophyllaceae</taxon>
        <taxon>Caryophylleae</taxon>
        <taxon>Saponaria</taxon>
    </lineage>
</organism>
<protein>
    <submittedName>
        <fullName evidence="3">Uncharacterized protein</fullName>
    </submittedName>
</protein>
<evidence type="ECO:0000313" key="3">
    <source>
        <dbReference type="EMBL" id="KAK9691747.1"/>
    </source>
</evidence>
<dbReference type="PANTHER" id="PTHR31642">
    <property type="entry name" value="TRICHOTHECENE 3-O-ACETYLTRANSFERASE"/>
    <property type="match status" value="1"/>
</dbReference>
<dbReference type="PANTHER" id="PTHR31642:SF316">
    <property type="entry name" value="PROTEIN ECERIFERUM 26-LIKE"/>
    <property type="match status" value="1"/>
</dbReference>
<evidence type="ECO:0000256" key="2">
    <source>
        <dbReference type="SAM" id="MobiDB-lite"/>
    </source>
</evidence>
<dbReference type="Proteomes" id="UP001443914">
    <property type="component" value="Unassembled WGS sequence"/>
</dbReference>
<gene>
    <name evidence="3" type="ORF">RND81_09G216700</name>
</gene>
<evidence type="ECO:0000313" key="4">
    <source>
        <dbReference type="Proteomes" id="UP001443914"/>
    </source>
</evidence>
<dbReference type="EMBL" id="JBDFQZ010000009">
    <property type="protein sequence ID" value="KAK9691747.1"/>
    <property type="molecule type" value="Genomic_DNA"/>
</dbReference>
<accession>A0AAW1IQY3</accession>
<feature type="region of interest" description="Disordered" evidence="2">
    <location>
        <begin position="213"/>
        <end position="239"/>
    </location>
</feature>